<proteinExistence type="predicted"/>
<dbReference type="EMBL" id="KZ613816">
    <property type="protein sequence ID" value="PMD59435.1"/>
    <property type="molecule type" value="Genomic_DNA"/>
</dbReference>
<dbReference type="Proteomes" id="UP000235371">
    <property type="component" value="Unassembled WGS sequence"/>
</dbReference>
<evidence type="ECO:0000313" key="1">
    <source>
        <dbReference type="EMBL" id="PMD59435.1"/>
    </source>
</evidence>
<name>A0A2J6T8T5_9HELO</name>
<gene>
    <name evidence="1" type="ORF">K444DRAFT_411752</name>
</gene>
<dbReference type="GeneID" id="36580696"/>
<sequence>MSVTQIRPQYPYSISPARSPNDIDTIRNLILTYSQSQVPKQILVLISEAASLPGRYFLLYGEMLLTRTPEQAPIGWVGLRPFPEISDS</sequence>
<evidence type="ECO:0000313" key="2">
    <source>
        <dbReference type="Proteomes" id="UP000235371"/>
    </source>
</evidence>
<reference evidence="1 2" key="1">
    <citation type="submission" date="2016-04" db="EMBL/GenBank/DDBJ databases">
        <title>A degradative enzymes factory behind the ericoid mycorrhizal symbiosis.</title>
        <authorList>
            <consortium name="DOE Joint Genome Institute"/>
            <person name="Martino E."/>
            <person name="Morin E."/>
            <person name="Grelet G."/>
            <person name="Kuo A."/>
            <person name="Kohler A."/>
            <person name="Daghino S."/>
            <person name="Barry K."/>
            <person name="Choi C."/>
            <person name="Cichocki N."/>
            <person name="Clum A."/>
            <person name="Copeland A."/>
            <person name="Hainaut M."/>
            <person name="Haridas S."/>
            <person name="Labutti K."/>
            <person name="Lindquist E."/>
            <person name="Lipzen A."/>
            <person name="Khouja H.-R."/>
            <person name="Murat C."/>
            <person name="Ohm R."/>
            <person name="Olson A."/>
            <person name="Spatafora J."/>
            <person name="Veneault-Fourrey C."/>
            <person name="Henrissat B."/>
            <person name="Grigoriev I."/>
            <person name="Martin F."/>
            <person name="Perotto S."/>
        </authorList>
    </citation>
    <scope>NUCLEOTIDE SEQUENCE [LARGE SCALE GENOMIC DNA]</scope>
    <source>
        <strain evidence="1 2">E</strain>
    </source>
</reference>
<evidence type="ECO:0008006" key="3">
    <source>
        <dbReference type="Google" id="ProtNLM"/>
    </source>
</evidence>
<dbReference type="OrthoDB" id="3512140at2759"/>
<keyword evidence="2" id="KW-1185">Reference proteome</keyword>
<accession>A0A2J6T8T5</accession>
<dbReference type="InParanoid" id="A0A2J6T8T5"/>
<organism evidence="1 2">
    <name type="scientific">Hyaloscypha bicolor E</name>
    <dbReference type="NCBI Taxonomy" id="1095630"/>
    <lineage>
        <taxon>Eukaryota</taxon>
        <taxon>Fungi</taxon>
        <taxon>Dikarya</taxon>
        <taxon>Ascomycota</taxon>
        <taxon>Pezizomycotina</taxon>
        <taxon>Leotiomycetes</taxon>
        <taxon>Helotiales</taxon>
        <taxon>Hyaloscyphaceae</taxon>
        <taxon>Hyaloscypha</taxon>
        <taxon>Hyaloscypha bicolor</taxon>
    </lineage>
</organism>
<dbReference type="RefSeq" id="XP_024736339.1">
    <property type="nucleotide sequence ID" value="XM_024872616.1"/>
</dbReference>
<protein>
    <recommendedName>
        <fullName evidence="3">N-acetyltransferase domain-containing protein</fullName>
    </recommendedName>
</protein>
<dbReference type="AlphaFoldDB" id="A0A2J6T8T5"/>